<feature type="transmembrane region" description="Helical" evidence="1">
    <location>
        <begin position="61"/>
        <end position="80"/>
    </location>
</feature>
<keyword evidence="1" id="KW-0812">Transmembrane</keyword>
<sequence length="147" mass="16267">MNIPSFLNKEIIIIFLIIYVVVGILGFIVSSKRGSAGLISFSLVLVFGAVMHHYFKLSFFNRLLPFAFAPSFILGLILGLSKYEAKAEPIIDVELKLGGKIRIIRNIFAGVGVFGASRSGKTASVIYSLLLHFQKWGFSGLVYDYKN</sequence>
<evidence type="ECO:0000313" key="2">
    <source>
        <dbReference type="EMBL" id="MCC9037063.1"/>
    </source>
</evidence>
<gene>
    <name evidence="2" type="ORF">LNP80_22895</name>
</gene>
<dbReference type="EMBL" id="JAJJML010000002">
    <property type="protein sequence ID" value="MCC9037063.1"/>
    <property type="molecule type" value="Genomic_DNA"/>
</dbReference>
<organism evidence="2 3">
    <name type="scientific">Chryseobacterium muglaense</name>
    <dbReference type="NCBI Taxonomy" id="2893752"/>
    <lineage>
        <taxon>Bacteria</taxon>
        <taxon>Pseudomonadati</taxon>
        <taxon>Bacteroidota</taxon>
        <taxon>Flavobacteriia</taxon>
        <taxon>Flavobacteriales</taxon>
        <taxon>Weeksellaceae</taxon>
        <taxon>Chryseobacterium group</taxon>
        <taxon>Chryseobacterium</taxon>
    </lineage>
</organism>
<reference evidence="2" key="1">
    <citation type="submission" date="2021-11" db="EMBL/GenBank/DDBJ databases">
        <title>Description of novel Chryseobacterium species.</title>
        <authorList>
            <person name="Saticioglu I.B."/>
            <person name="Ay H."/>
            <person name="Altun S."/>
            <person name="Duman M."/>
        </authorList>
    </citation>
    <scope>NUCLEOTIDE SEQUENCE</scope>
    <source>
        <strain evidence="2">C-39</strain>
    </source>
</reference>
<feature type="non-terminal residue" evidence="2">
    <location>
        <position position="147"/>
    </location>
</feature>
<feature type="transmembrane region" description="Helical" evidence="1">
    <location>
        <begin position="36"/>
        <end position="55"/>
    </location>
</feature>
<name>A0A9Q3UWJ0_9FLAO</name>
<feature type="transmembrane region" description="Helical" evidence="1">
    <location>
        <begin position="12"/>
        <end position="29"/>
    </location>
</feature>
<dbReference type="AlphaFoldDB" id="A0A9Q3UWJ0"/>
<evidence type="ECO:0000256" key="1">
    <source>
        <dbReference type="SAM" id="Phobius"/>
    </source>
</evidence>
<keyword evidence="1" id="KW-1133">Transmembrane helix</keyword>
<dbReference type="Proteomes" id="UP001107960">
    <property type="component" value="Unassembled WGS sequence"/>
</dbReference>
<proteinExistence type="predicted"/>
<keyword evidence="1" id="KW-0472">Membrane</keyword>
<accession>A0A9Q3UWJ0</accession>
<protein>
    <submittedName>
        <fullName evidence="2">Uncharacterized protein</fullName>
    </submittedName>
</protein>
<comment type="caution">
    <text evidence="2">The sequence shown here is derived from an EMBL/GenBank/DDBJ whole genome shotgun (WGS) entry which is preliminary data.</text>
</comment>
<evidence type="ECO:0000313" key="3">
    <source>
        <dbReference type="Proteomes" id="UP001107960"/>
    </source>
</evidence>